<reference evidence="1" key="1">
    <citation type="submission" date="2021-09" db="EMBL/GenBank/DDBJ databases">
        <authorList>
            <consortium name="AG Swart"/>
            <person name="Singh M."/>
            <person name="Singh A."/>
            <person name="Seah K."/>
            <person name="Emmerich C."/>
        </authorList>
    </citation>
    <scope>NUCLEOTIDE SEQUENCE</scope>
    <source>
        <strain evidence="1">ATCC30299</strain>
    </source>
</reference>
<keyword evidence="2" id="KW-1185">Reference proteome</keyword>
<evidence type="ECO:0000313" key="1">
    <source>
        <dbReference type="EMBL" id="CAG9318197.1"/>
    </source>
</evidence>
<sequence length="587" mass="67466">MVIFRNMSILTKTSLSLCAICASTIALFEYSHDYITNLLVRSTRTSLREPELRDDVYILMRRLLTRLLNDSTTREKASEFFKAALHSEKLENSTLDVTLKNMQTIEYQSEALNLMVAISDHVLRDETLKMKTKNLSSTYKEAAAYMQNVKKIKIGRKSQDILKADFEMPKVNFNEMVKEYYQDYYAEQLKELIRKQMSQHIFNIPKHDIPRPKEAKTVPMLGAVTGFQAITNQLGVALSLPIEPALEAIKYDKYEILRIKQEETKNLEIGQTFDKTKEIQFDLQPEISIPQKTEQLKFEESIPAIPFSAEKVIPIDQDTKKFEEQFVAEEEVKNHDFEVEKLKNDEVNIDDFLEKTKNLIKSASSLVFEAEARPETEVLSKEVSIPFIKKESLKIKNLKIEGLIQKLKLESLDWGNAKVDESFHVELQSPENAQDQESFVREPLNIDSLKLESVQIEEPFHVDLLGPERNESQEISAKNSMDLESLNLEKANIDESFHIDLMSPESIGEKEVSAAPLSADANNLAFESLESALEFHKKEILQNSEGHILEAMKELTDEIESFGSPMKFESIEKDLLLERIESQHIKY</sequence>
<dbReference type="AlphaFoldDB" id="A0AAU9J3S3"/>
<protein>
    <submittedName>
        <fullName evidence="1">Uncharacterized protein</fullName>
    </submittedName>
</protein>
<name>A0AAU9J3S3_9CILI</name>
<dbReference type="EMBL" id="CAJZBQ010000020">
    <property type="protein sequence ID" value="CAG9318197.1"/>
    <property type="molecule type" value="Genomic_DNA"/>
</dbReference>
<dbReference type="Proteomes" id="UP001162131">
    <property type="component" value="Unassembled WGS sequence"/>
</dbReference>
<proteinExistence type="predicted"/>
<gene>
    <name evidence="1" type="ORF">BSTOLATCC_MIC20677</name>
</gene>
<evidence type="ECO:0000313" key="2">
    <source>
        <dbReference type="Proteomes" id="UP001162131"/>
    </source>
</evidence>
<comment type="caution">
    <text evidence="1">The sequence shown here is derived from an EMBL/GenBank/DDBJ whole genome shotgun (WGS) entry which is preliminary data.</text>
</comment>
<accession>A0AAU9J3S3</accession>
<organism evidence="1 2">
    <name type="scientific">Blepharisma stoltei</name>
    <dbReference type="NCBI Taxonomy" id="1481888"/>
    <lineage>
        <taxon>Eukaryota</taxon>
        <taxon>Sar</taxon>
        <taxon>Alveolata</taxon>
        <taxon>Ciliophora</taxon>
        <taxon>Postciliodesmatophora</taxon>
        <taxon>Heterotrichea</taxon>
        <taxon>Heterotrichida</taxon>
        <taxon>Blepharismidae</taxon>
        <taxon>Blepharisma</taxon>
    </lineage>
</organism>